<dbReference type="Gramene" id="evm.model.04.1103">
    <property type="protein sequence ID" value="cds.evm.model.04.1103"/>
    <property type="gene ID" value="evm.TU.04.1103"/>
</dbReference>
<protein>
    <recommendedName>
        <fullName evidence="5">Reverse transcriptase</fullName>
    </recommendedName>
</protein>
<dbReference type="Pfam" id="PF13456">
    <property type="entry name" value="RVT_3"/>
    <property type="match status" value="1"/>
</dbReference>
<dbReference type="InterPro" id="IPR002156">
    <property type="entry name" value="RNaseH_domain"/>
</dbReference>
<dbReference type="GO" id="GO:0003676">
    <property type="term" value="F:nucleic acid binding"/>
    <property type="evidence" value="ECO:0007669"/>
    <property type="project" value="InterPro"/>
</dbReference>
<dbReference type="Gene3D" id="3.30.420.10">
    <property type="entry name" value="Ribonuclease H-like superfamily/Ribonuclease H"/>
    <property type="match status" value="1"/>
</dbReference>
<dbReference type="Proteomes" id="UP000596661">
    <property type="component" value="Chromosome 4"/>
</dbReference>
<dbReference type="InterPro" id="IPR036397">
    <property type="entry name" value="RNaseH_sf"/>
</dbReference>
<dbReference type="PANTHER" id="PTHR47074:SF11">
    <property type="entry name" value="REVERSE TRANSCRIPTASE-LIKE PROTEIN"/>
    <property type="match status" value="1"/>
</dbReference>
<dbReference type="EnsemblPlants" id="evm.model.04.1103">
    <property type="protein sequence ID" value="cds.evm.model.04.1103"/>
    <property type="gene ID" value="evm.TU.04.1103"/>
</dbReference>
<proteinExistence type="predicted"/>
<reference evidence="3" key="1">
    <citation type="submission" date="2018-11" db="EMBL/GenBank/DDBJ databases">
        <authorList>
            <person name="Grassa J C."/>
        </authorList>
    </citation>
    <scope>NUCLEOTIDE SEQUENCE [LARGE SCALE GENOMIC DNA]</scope>
</reference>
<evidence type="ECO:0008006" key="5">
    <source>
        <dbReference type="Google" id="ProtNLM"/>
    </source>
</evidence>
<feature type="domain" description="RNase H type-1" evidence="2">
    <location>
        <begin position="352"/>
        <end position="473"/>
    </location>
</feature>
<keyword evidence="4" id="KW-1185">Reference proteome</keyword>
<dbReference type="InterPro" id="IPR000477">
    <property type="entry name" value="RT_dom"/>
</dbReference>
<feature type="domain" description="Reverse transcriptase" evidence="1">
    <location>
        <begin position="20"/>
        <end position="168"/>
    </location>
</feature>
<evidence type="ECO:0000259" key="2">
    <source>
        <dbReference type="Pfam" id="PF13456"/>
    </source>
</evidence>
<dbReference type="SUPFAM" id="SSF53098">
    <property type="entry name" value="Ribonuclease H-like"/>
    <property type="match status" value="1"/>
</dbReference>
<dbReference type="CDD" id="cd06222">
    <property type="entry name" value="RNase_H_like"/>
    <property type="match status" value="1"/>
</dbReference>
<dbReference type="AlphaFoldDB" id="A0A803PBQ1"/>
<dbReference type="PANTHER" id="PTHR47074">
    <property type="entry name" value="BNAC02G40300D PROTEIN"/>
    <property type="match status" value="1"/>
</dbReference>
<dbReference type="InterPro" id="IPR012337">
    <property type="entry name" value="RNaseH-like_sf"/>
</dbReference>
<reference evidence="3" key="2">
    <citation type="submission" date="2021-03" db="UniProtKB">
        <authorList>
            <consortium name="EnsemblPlants"/>
        </authorList>
    </citation>
    <scope>IDENTIFICATION</scope>
</reference>
<dbReference type="InterPro" id="IPR044730">
    <property type="entry name" value="RNase_H-like_dom_plant"/>
</dbReference>
<dbReference type="GO" id="GO:0004523">
    <property type="term" value="F:RNA-DNA hybrid ribonuclease activity"/>
    <property type="evidence" value="ECO:0007669"/>
    <property type="project" value="InterPro"/>
</dbReference>
<dbReference type="Pfam" id="PF00078">
    <property type="entry name" value="RVT_1"/>
    <property type="match status" value="1"/>
</dbReference>
<evidence type="ECO:0000259" key="1">
    <source>
        <dbReference type="Pfam" id="PF00078"/>
    </source>
</evidence>
<dbReference type="InterPro" id="IPR052929">
    <property type="entry name" value="RNase_H-like_EbsB-rel"/>
</dbReference>
<organism evidence="3 4">
    <name type="scientific">Cannabis sativa</name>
    <name type="common">Hemp</name>
    <name type="synonym">Marijuana</name>
    <dbReference type="NCBI Taxonomy" id="3483"/>
    <lineage>
        <taxon>Eukaryota</taxon>
        <taxon>Viridiplantae</taxon>
        <taxon>Streptophyta</taxon>
        <taxon>Embryophyta</taxon>
        <taxon>Tracheophyta</taxon>
        <taxon>Spermatophyta</taxon>
        <taxon>Magnoliopsida</taxon>
        <taxon>eudicotyledons</taxon>
        <taxon>Gunneridae</taxon>
        <taxon>Pentapetalae</taxon>
        <taxon>rosids</taxon>
        <taxon>fabids</taxon>
        <taxon>Rosales</taxon>
        <taxon>Cannabaceae</taxon>
        <taxon>Cannabis</taxon>
    </lineage>
</organism>
<dbReference type="EMBL" id="UZAU01000372">
    <property type="status" value="NOT_ANNOTATED_CDS"/>
    <property type="molecule type" value="Genomic_DNA"/>
</dbReference>
<sequence>MVSFEILHYLKRKQVGKDGYMAFKLDLSKAYDRVDWHFLCAMLTRLDFADKWVRLIYGCLSMVQYKIVSSGRTLQPIMPSKGLRQEDPIFPYLFFVCAEGFLALIRRSQDKKWIHGCKVADGAPTMSHMLFAYDSFLYCKATDGEDTNILKLLDMFATASGQQAKFQKRIQSWDNKFLSRAGKEVLIKSVVQALPAYTMNVFLIPAGSFLSATLGSNPSYIWKSVFEAQELVRVGVRRVVGNGTHINILSNTWLQDDVNPYIESSHPALVGNTVDILMKIDSLEWDEVIVSDVLNERDHDLVLKIPLSSLESDAWSRVPGVADAPMTFTSWFEEGLDSWNEAKFLEASMIFNVDGALFSNERQFGVGLVARTAVGLVLQAKTLNKVGALQPHVVEVIGIKETLSWIKANGWTSVIVDSDCLKVISDLQRSKYMASPYSHILSDCKALLSDFDAISFNFVKQSANKIVHALARSSLDEAHCTFSGVSLPTVIVSLVLDDLN</sequence>
<accession>A0A803PBQ1</accession>
<evidence type="ECO:0000313" key="3">
    <source>
        <dbReference type="EnsemblPlants" id="cds.evm.model.04.1103"/>
    </source>
</evidence>
<name>A0A803PBQ1_CANSA</name>
<evidence type="ECO:0000313" key="4">
    <source>
        <dbReference type="Proteomes" id="UP000596661"/>
    </source>
</evidence>